<evidence type="ECO:0000313" key="1">
    <source>
        <dbReference type="EMBL" id="KAE7995535.1"/>
    </source>
</evidence>
<sequence>MHKLLMGGSNHPLLPYALLYKEANPSLLFSLSPPFSIRFLPMAEEWKTLFLKTRLSQIEIDKKEIITHWAIKGPVQFLNSFHEGLLTTPYWKEFQNVIVRCQEHTDGHCQLVLHGNSEIQQKFQFILKLTNEFMHGTDLQESRSVVTSYRWIGPQLEINLQQPLSPEMDFQNNTELALLVIKPNVVIKDLHSKMLRLPQANLRDFYNTCNLAVKVCLDIQQWFTIQVYPPGMFHSVVAEICSKKGVSGLIEECSLIINISKIVDNYNNTMKVGNTLTVKYQWLAGKLELVFLIGPELPNLSSLLQGPIVTGA</sequence>
<keyword evidence="2" id="KW-1185">Reference proteome</keyword>
<protein>
    <submittedName>
        <fullName evidence="1">Uncharacterized protein</fullName>
    </submittedName>
</protein>
<evidence type="ECO:0000313" key="2">
    <source>
        <dbReference type="Proteomes" id="UP000327013"/>
    </source>
</evidence>
<dbReference type="AlphaFoldDB" id="A0A5N6Q8I9"/>
<reference evidence="1 2" key="1">
    <citation type="submission" date="2019-06" db="EMBL/GenBank/DDBJ databases">
        <title>A chromosomal-level reference genome of Carpinus fangiana (Coryloideae, Betulaceae).</title>
        <authorList>
            <person name="Yang X."/>
            <person name="Wang Z."/>
            <person name="Zhang L."/>
            <person name="Hao G."/>
            <person name="Liu J."/>
            <person name="Yang Y."/>
        </authorList>
    </citation>
    <scope>NUCLEOTIDE SEQUENCE [LARGE SCALE GENOMIC DNA]</scope>
    <source>
        <strain evidence="1">Cfa_2016G</strain>
        <tissue evidence="1">Leaf</tissue>
    </source>
</reference>
<dbReference type="EMBL" id="CM017321">
    <property type="protein sequence ID" value="KAE7995535.1"/>
    <property type="molecule type" value="Genomic_DNA"/>
</dbReference>
<name>A0A5N6Q8I9_9ROSI</name>
<dbReference type="Proteomes" id="UP000327013">
    <property type="component" value="Chromosome 1"/>
</dbReference>
<proteinExistence type="predicted"/>
<gene>
    <name evidence="1" type="ORF">FH972_000316</name>
</gene>
<organism evidence="1 2">
    <name type="scientific">Carpinus fangiana</name>
    <dbReference type="NCBI Taxonomy" id="176857"/>
    <lineage>
        <taxon>Eukaryota</taxon>
        <taxon>Viridiplantae</taxon>
        <taxon>Streptophyta</taxon>
        <taxon>Embryophyta</taxon>
        <taxon>Tracheophyta</taxon>
        <taxon>Spermatophyta</taxon>
        <taxon>Magnoliopsida</taxon>
        <taxon>eudicotyledons</taxon>
        <taxon>Gunneridae</taxon>
        <taxon>Pentapetalae</taxon>
        <taxon>rosids</taxon>
        <taxon>fabids</taxon>
        <taxon>Fagales</taxon>
        <taxon>Betulaceae</taxon>
        <taxon>Carpinus</taxon>
    </lineage>
</organism>
<accession>A0A5N6Q8I9</accession>